<protein>
    <recommendedName>
        <fullName evidence="4">SURF1-like protein</fullName>
    </recommendedName>
</protein>
<evidence type="ECO:0000313" key="3">
    <source>
        <dbReference type="Proteomes" id="UP001375240"/>
    </source>
</evidence>
<accession>A0AAV9UGV8</accession>
<name>A0AAV9UGV8_9PEZI</name>
<feature type="chain" id="PRO_5043564233" description="SURF1-like protein" evidence="1">
    <location>
        <begin position="19"/>
        <end position="213"/>
    </location>
</feature>
<proteinExistence type="predicted"/>
<dbReference type="PANTHER" id="PTHR39219:SF1">
    <property type="entry name" value="ER MEMBRANE PROTEIN COMPLEX SUBUNIT 10"/>
    <property type="match status" value="1"/>
</dbReference>
<dbReference type="AlphaFoldDB" id="A0AAV9UGV8"/>
<gene>
    <name evidence="2" type="ORF">TWF696_008732</name>
</gene>
<keyword evidence="1" id="KW-0732">Signal</keyword>
<dbReference type="EMBL" id="JAVHNQ010000007">
    <property type="protein sequence ID" value="KAK6341663.1"/>
    <property type="molecule type" value="Genomic_DNA"/>
</dbReference>
<evidence type="ECO:0000313" key="2">
    <source>
        <dbReference type="EMBL" id="KAK6341663.1"/>
    </source>
</evidence>
<sequence length="213" mass="23020">MRLLSALLLLVSLPLGLSTDGDGKAPGNFPLPSDFDHVNRAPPLTLVLTRWPLSAGDDTARRHPLGMIRYVASSLTASFNPMMDNVEVDPNELFRVGVMKGGKWIGSVRSGKLLQPNVAVTVTLHVDENGEIVQVEYDGVELPTGAEKPEPELVVVRPFVAVQPTLNKPVVLMADGRMAPPKEEEKTFLQKYWWVLVAGAILLAAAPGEAPAK</sequence>
<evidence type="ECO:0000256" key="1">
    <source>
        <dbReference type="SAM" id="SignalP"/>
    </source>
</evidence>
<evidence type="ECO:0008006" key="4">
    <source>
        <dbReference type="Google" id="ProtNLM"/>
    </source>
</evidence>
<comment type="caution">
    <text evidence="2">The sequence shown here is derived from an EMBL/GenBank/DDBJ whole genome shotgun (WGS) entry which is preliminary data.</text>
</comment>
<dbReference type="Proteomes" id="UP001375240">
    <property type="component" value="Unassembled WGS sequence"/>
</dbReference>
<reference evidence="2 3" key="1">
    <citation type="submission" date="2019-10" db="EMBL/GenBank/DDBJ databases">
        <authorList>
            <person name="Palmer J.M."/>
        </authorList>
    </citation>
    <scope>NUCLEOTIDE SEQUENCE [LARGE SCALE GENOMIC DNA]</scope>
    <source>
        <strain evidence="2 3">TWF696</strain>
    </source>
</reference>
<organism evidence="2 3">
    <name type="scientific">Orbilia brochopaga</name>
    <dbReference type="NCBI Taxonomy" id="3140254"/>
    <lineage>
        <taxon>Eukaryota</taxon>
        <taxon>Fungi</taxon>
        <taxon>Dikarya</taxon>
        <taxon>Ascomycota</taxon>
        <taxon>Pezizomycotina</taxon>
        <taxon>Orbiliomycetes</taxon>
        <taxon>Orbiliales</taxon>
        <taxon>Orbiliaceae</taxon>
        <taxon>Orbilia</taxon>
    </lineage>
</organism>
<dbReference type="Pfam" id="PF21203">
    <property type="entry name" value="ECM10"/>
    <property type="match status" value="1"/>
</dbReference>
<feature type="signal peptide" evidence="1">
    <location>
        <begin position="1"/>
        <end position="18"/>
    </location>
</feature>
<keyword evidence="3" id="KW-1185">Reference proteome</keyword>
<dbReference type="PANTHER" id="PTHR39219">
    <property type="entry name" value="ER MEMBRANE PROTEIN COMPLEX SUBUNIT 10"/>
    <property type="match status" value="1"/>
</dbReference>